<sequence length="63" mass="7512">MFYEAYLSLLLAHLEKYQFFDAYLFLANNHDEIMRNYLSKLWIDSLKASLEAIDMTTMNLDVI</sequence>
<gene>
    <name evidence="1" type="ORF">UJA718_LOCUS42928</name>
</gene>
<proteinExistence type="predicted"/>
<keyword evidence="2" id="KW-1185">Reference proteome</keyword>
<comment type="caution">
    <text evidence="1">The sequence shown here is derived from an EMBL/GenBank/DDBJ whole genome shotgun (WGS) entry which is preliminary data.</text>
</comment>
<dbReference type="AlphaFoldDB" id="A0A821REI0"/>
<feature type="non-terminal residue" evidence="1">
    <location>
        <position position="63"/>
    </location>
</feature>
<protein>
    <submittedName>
        <fullName evidence="1">Uncharacterized protein</fullName>
    </submittedName>
</protein>
<evidence type="ECO:0000313" key="2">
    <source>
        <dbReference type="Proteomes" id="UP000663873"/>
    </source>
</evidence>
<organism evidence="1 2">
    <name type="scientific">Rotaria socialis</name>
    <dbReference type="NCBI Taxonomy" id="392032"/>
    <lineage>
        <taxon>Eukaryota</taxon>
        <taxon>Metazoa</taxon>
        <taxon>Spiralia</taxon>
        <taxon>Gnathifera</taxon>
        <taxon>Rotifera</taxon>
        <taxon>Eurotatoria</taxon>
        <taxon>Bdelloidea</taxon>
        <taxon>Philodinida</taxon>
        <taxon>Philodinidae</taxon>
        <taxon>Rotaria</taxon>
    </lineage>
</organism>
<accession>A0A821REI0</accession>
<dbReference type="EMBL" id="CAJOBP010057328">
    <property type="protein sequence ID" value="CAF4838374.1"/>
    <property type="molecule type" value="Genomic_DNA"/>
</dbReference>
<name>A0A821REI0_9BILA</name>
<evidence type="ECO:0000313" key="1">
    <source>
        <dbReference type="EMBL" id="CAF4838374.1"/>
    </source>
</evidence>
<reference evidence="1" key="1">
    <citation type="submission" date="2021-02" db="EMBL/GenBank/DDBJ databases">
        <authorList>
            <person name="Nowell W R."/>
        </authorList>
    </citation>
    <scope>NUCLEOTIDE SEQUENCE</scope>
</reference>
<dbReference type="Proteomes" id="UP000663873">
    <property type="component" value="Unassembled WGS sequence"/>
</dbReference>